<keyword evidence="1" id="KW-0812">Transmembrane</keyword>
<keyword evidence="1" id="KW-0472">Membrane</keyword>
<proteinExistence type="predicted"/>
<accession>A0A0V0GVQ3</accession>
<keyword evidence="1" id="KW-1133">Transmembrane helix</keyword>
<sequence length="65" mass="7618">IGLSKIVLPFKCNICFLTEISKECDYDPINNTFLVSITYLLSFLVVPNYLFIFTNDNFFTYYTLN</sequence>
<dbReference type="AlphaFoldDB" id="A0A0V0GVQ3"/>
<feature type="transmembrane region" description="Helical" evidence="1">
    <location>
        <begin position="33"/>
        <end position="52"/>
    </location>
</feature>
<evidence type="ECO:0000313" key="2">
    <source>
        <dbReference type="EMBL" id="JAP11334.1"/>
    </source>
</evidence>
<feature type="non-terminal residue" evidence="2">
    <location>
        <position position="1"/>
    </location>
</feature>
<name>A0A0V0GVQ3_SOLCH</name>
<protein>
    <submittedName>
        <fullName evidence="2">Putative ovule protein</fullName>
    </submittedName>
</protein>
<reference evidence="2" key="1">
    <citation type="submission" date="2015-12" db="EMBL/GenBank/DDBJ databases">
        <title>Gene expression during late stages of embryo sac development: a critical building block for successful pollen-pistil interactions.</title>
        <authorList>
            <person name="Liu Y."/>
            <person name="Joly V."/>
            <person name="Sabar M."/>
            <person name="Matton D.P."/>
        </authorList>
    </citation>
    <scope>NUCLEOTIDE SEQUENCE</scope>
</reference>
<dbReference type="EMBL" id="GEDG01031510">
    <property type="protein sequence ID" value="JAP11334.1"/>
    <property type="molecule type" value="Transcribed_RNA"/>
</dbReference>
<evidence type="ECO:0000256" key="1">
    <source>
        <dbReference type="SAM" id="Phobius"/>
    </source>
</evidence>
<organism evidence="2">
    <name type="scientific">Solanum chacoense</name>
    <name type="common">Chaco potato</name>
    <dbReference type="NCBI Taxonomy" id="4108"/>
    <lineage>
        <taxon>Eukaryota</taxon>
        <taxon>Viridiplantae</taxon>
        <taxon>Streptophyta</taxon>
        <taxon>Embryophyta</taxon>
        <taxon>Tracheophyta</taxon>
        <taxon>Spermatophyta</taxon>
        <taxon>Magnoliopsida</taxon>
        <taxon>eudicotyledons</taxon>
        <taxon>Gunneridae</taxon>
        <taxon>Pentapetalae</taxon>
        <taxon>asterids</taxon>
        <taxon>lamiids</taxon>
        <taxon>Solanales</taxon>
        <taxon>Solanaceae</taxon>
        <taxon>Solanoideae</taxon>
        <taxon>Solaneae</taxon>
        <taxon>Solanum</taxon>
    </lineage>
</organism>